<feature type="transmembrane region" description="Helical" evidence="5">
    <location>
        <begin position="366"/>
        <end position="383"/>
    </location>
</feature>
<evidence type="ECO:0000256" key="1">
    <source>
        <dbReference type="ARBA" id="ARBA00004141"/>
    </source>
</evidence>
<gene>
    <name evidence="7" type="ORF">X474_16460</name>
</gene>
<dbReference type="GO" id="GO:0016020">
    <property type="term" value="C:membrane"/>
    <property type="evidence" value="ECO:0007669"/>
    <property type="project" value="UniProtKB-SubCell"/>
</dbReference>
<dbReference type="PANTHER" id="PTHR37422">
    <property type="entry name" value="TEICHURONIC ACID BIOSYNTHESIS PROTEIN TUAE"/>
    <property type="match status" value="1"/>
</dbReference>
<dbReference type="PANTHER" id="PTHR37422:SF13">
    <property type="entry name" value="LIPOPOLYSACCHARIDE BIOSYNTHESIS PROTEIN PA4999-RELATED"/>
    <property type="match status" value="1"/>
</dbReference>
<dbReference type="OrthoDB" id="5507065at2"/>
<dbReference type="InterPro" id="IPR007016">
    <property type="entry name" value="O-antigen_ligase-rel_domated"/>
</dbReference>
<keyword evidence="3 5" id="KW-1133">Transmembrane helix</keyword>
<feature type="transmembrane region" description="Helical" evidence="5">
    <location>
        <begin position="40"/>
        <end position="59"/>
    </location>
</feature>
<feature type="transmembrane region" description="Helical" evidence="5">
    <location>
        <begin position="12"/>
        <end position="34"/>
    </location>
</feature>
<dbReference type="InterPro" id="IPR051533">
    <property type="entry name" value="WaaL-like"/>
</dbReference>
<sequence length="422" mass="47270">MANSLAVTFQNKVLLPGLFFRAARIFLLVLVIIMPWEAVTAAREIAMALAAAFLALDLSFSKQRTFRPGPLFWPLVLYALAAAMSLIWAVDFAYSLRELRAEVLKGLVIFYTGFHFLENEDNARQLWSTFLVGLAIMVVAGIVMFFMDGGSLTTHAVRAGSLHNGYGSLSTYLVTVWPFLFLAPRVVKAPKPWVTWPVFFGLTLFLVFMTYSRSAWLAITALSCLGLFLLSKKRLRAALIMVIGFFLVVAVLFTLPGSRHGESWDALFEEPGQVGGTTGDLLTLWHFSYEQMKQRPFQGIGLGRHSFSKSFPEFRRTHQPLLWHAHNMFVDLALQTGVQGLAAILLIFAVLVWCLWPNSPPAKGNWLSCFSMAGFLSVVGYAMRNLTDDFFCDDSSLMFWLVAGLALAARQARQKYKRATFE</sequence>
<comment type="subcellular location">
    <subcellularLocation>
        <location evidence="1">Membrane</location>
        <topology evidence="1">Multi-pass membrane protein</topology>
    </subcellularLocation>
</comment>
<feature type="transmembrane region" description="Helical" evidence="5">
    <location>
        <begin position="237"/>
        <end position="255"/>
    </location>
</feature>
<reference evidence="7 8" key="1">
    <citation type="submission" date="2013-11" db="EMBL/GenBank/DDBJ databases">
        <title>Metagenomic analysis of a methanogenic consortium involved in long chain n-alkane degradation.</title>
        <authorList>
            <person name="Davidova I.A."/>
            <person name="Callaghan A.V."/>
            <person name="Wawrik B."/>
            <person name="Pruitt S."/>
            <person name="Marks C."/>
            <person name="Duncan K.E."/>
            <person name="Suflita J.M."/>
        </authorList>
    </citation>
    <scope>NUCLEOTIDE SEQUENCE [LARGE SCALE GENOMIC DNA]</scope>
    <source>
        <strain evidence="7 8">SPR</strain>
    </source>
</reference>
<dbReference type="EMBL" id="AZAC01000021">
    <property type="protein sequence ID" value="KIX12921.1"/>
    <property type="molecule type" value="Genomic_DNA"/>
</dbReference>
<name>A0A0D2JB30_9BACT</name>
<dbReference type="AlphaFoldDB" id="A0A0D2JB30"/>
<feature type="transmembrane region" description="Helical" evidence="5">
    <location>
        <begin position="166"/>
        <end position="187"/>
    </location>
</feature>
<feature type="domain" description="O-antigen ligase-related" evidence="6">
    <location>
        <begin position="199"/>
        <end position="344"/>
    </location>
</feature>
<organism evidence="7 8">
    <name type="scientific">Dethiosulfatarculus sandiegensis</name>
    <dbReference type="NCBI Taxonomy" id="1429043"/>
    <lineage>
        <taxon>Bacteria</taxon>
        <taxon>Pseudomonadati</taxon>
        <taxon>Thermodesulfobacteriota</taxon>
        <taxon>Desulfarculia</taxon>
        <taxon>Desulfarculales</taxon>
        <taxon>Desulfarculaceae</taxon>
        <taxon>Dethiosulfatarculus</taxon>
    </lineage>
</organism>
<feature type="transmembrane region" description="Helical" evidence="5">
    <location>
        <begin position="71"/>
        <end position="90"/>
    </location>
</feature>
<comment type="caution">
    <text evidence="7">The sequence shown here is derived from an EMBL/GenBank/DDBJ whole genome shotgun (WGS) entry which is preliminary data.</text>
</comment>
<evidence type="ECO:0000256" key="3">
    <source>
        <dbReference type="ARBA" id="ARBA00022989"/>
    </source>
</evidence>
<proteinExistence type="predicted"/>
<feature type="transmembrane region" description="Helical" evidence="5">
    <location>
        <begin position="199"/>
        <end position="230"/>
    </location>
</feature>
<evidence type="ECO:0000313" key="7">
    <source>
        <dbReference type="EMBL" id="KIX12921.1"/>
    </source>
</evidence>
<feature type="transmembrane region" description="Helical" evidence="5">
    <location>
        <begin position="395"/>
        <end position="412"/>
    </location>
</feature>
<evidence type="ECO:0000313" key="8">
    <source>
        <dbReference type="Proteomes" id="UP000032233"/>
    </source>
</evidence>
<dbReference type="STRING" id="1429043.X474_16460"/>
<feature type="transmembrane region" description="Helical" evidence="5">
    <location>
        <begin position="332"/>
        <end position="354"/>
    </location>
</feature>
<feature type="transmembrane region" description="Helical" evidence="5">
    <location>
        <begin position="126"/>
        <end position="146"/>
    </location>
</feature>
<keyword evidence="4 5" id="KW-0472">Membrane</keyword>
<evidence type="ECO:0000259" key="6">
    <source>
        <dbReference type="Pfam" id="PF04932"/>
    </source>
</evidence>
<evidence type="ECO:0000256" key="2">
    <source>
        <dbReference type="ARBA" id="ARBA00022692"/>
    </source>
</evidence>
<keyword evidence="2 5" id="KW-0812">Transmembrane</keyword>
<dbReference type="Proteomes" id="UP000032233">
    <property type="component" value="Unassembled WGS sequence"/>
</dbReference>
<evidence type="ECO:0000256" key="4">
    <source>
        <dbReference type="ARBA" id="ARBA00023136"/>
    </source>
</evidence>
<evidence type="ECO:0000256" key="5">
    <source>
        <dbReference type="SAM" id="Phobius"/>
    </source>
</evidence>
<dbReference type="InParanoid" id="A0A0D2JB30"/>
<dbReference type="RefSeq" id="WP_044349968.1">
    <property type="nucleotide sequence ID" value="NZ_AZAC01000021.1"/>
</dbReference>
<protein>
    <recommendedName>
        <fullName evidence="6">O-antigen ligase-related domain-containing protein</fullName>
    </recommendedName>
</protein>
<keyword evidence="8" id="KW-1185">Reference proteome</keyword>
<accession>A0A0D2JB30</accession>
<dbReference type="Pfam" id="PF04932">
    <property type="entry name" value="Wzy_C"/>
    <property type="match status" value="1"/>
</dbReference>